<feature type="binding site" evidence="11">
    <location>
        <position position="52"/>
    </location>
    <ligand>
        <name>NADP(+)</name>
        <dbReference type="ChEBI" id="CHEBI:58349"/>
    </ligand>
</feature>
<dbReference type="Gene3D" id="3.40.50.720">
    <property type="entry name" value="NAD(P)-binding Rossmann-like Domain"/>
    <property type="match status" value="1"/>
</dbReference>
<dbReference type="PROSITE" id="PS51850">
    <property type="entry name" value="KARI_N"/>
    <property type="match status" value="1"/>
</dbReference>
<keyword evidence="4 11" id="KW-0028">Amino-acid biosynthesis</keyword>
<dbReference type="NCBIfam" id="TIGR00465">
    <property type="entry name" value="ilvC"/>
    <property type="match status" value="1"/>
</dbReference>
<dbReference type="AlphaFoldDB" id="A0A7C8BN91"/>
<feature type="domain" description="KARI N-terminal Rossmann" evidence="13">
    <location>
        <begin position="3"/>
        <end position="183"/>
    </location>
</feature>
<evidence type="ECO:0000256" key="3">
    <source>
        <dbReference type="ARBA" id="ARBA00010318"/>
    </source>
</evidence>
<dbReference type="UniPathway" id="UPA00047">
    <property type="reaction ID" value="UER00056"/>
</dbReference>
<feature type="binding site" evidence="11">
    <location>
        <position position="49"/>
    </location>
    <ligand>
        <name>NADP(+)</name>
        <dbReference type="ChEBI" id="CHEBI:58349"/>
    </ligand>
</feature>
<comment type="cofactor">
    <cofactor evidence="11">
        <name>Mg(2+)</name>
        <dbReference type="ChEBI" id="CHEBI:18420"/>
    </cofactor>
    <text evidence="11">Binds 2 magnesium ions per subunit.</text>
</comment>
<accession>A0A7C8BN91</accession>
<evidence type="ECO:0000256" key="6">
    <source>
        <dbReference type="ARBA" id="ARBA00022842"/>
    </source>
</evidence>
<evidence type="ECO:0000256" key="2">
    <source>
        <dbReference type="ARBA" id="ARBA00004885"/>
    </source>
</evidence>
<evidence type="ECO:0000256" key="1">
    <source>
        <dbReference type="ARBA" id="ARBA00004864"/>
    </source>
</evidence>
<dbReference type="GO" id="GO:0005829">
    <property type="term" value="C:cytosol"/>
    <property type="evidence" value="ECO:0007669"/>
    <property type="project" value="TreeGrafter"/>
</dbReference>
<dbReference type="PANTHER" id="PTHR21371:SF1">
    <property type="entry name" value="KETOL-ACID REDUCTOISOMERASE, MITOCHONDRIAL"/>
    <property type="match status" value="1"/>
</dbReference>
<dbReference type="RefSeq" id="WP_158036374.1">
    <property type="nucleotide sequence ID" value="NZ_BAAAZV010000020.1"/>
</dbReference>
<dbReference type="NCBIfam" id="NF004017">
    <property type="entry name" value="PRK05479.1"/>
    <property type="match status" value="1"/>
</dbReference>
<proteinExistence type="inferred from homology"/>
<dbReference type="SUPFAM" id="SSF48179">
    <property type="entry name" value="6-phosphogluconate dehydrogenase C-terminal domain-like"/>
    <property type="match status" value="1"/>
</dbReference>
<keyword evidence="7 11" id="KW-0521">NADP</keyword>
<comment type="catalytic activity">
    <reaction evidence="10 11">
        <text>(2R)-2,3-dihydroxy-3-methylbutanoate + NADP(+) = (2S)-2-acetolactate + NADPH + H(+)</text>
        <dbReference type="Rhea" id="RHEA:22068"/>
        <dbReference type="ChEBI" id="CHEBI:15378"/>
        <dbReference type="ChEBI" id="CHEBI:49072"/>
        <dbReference type="ChEBI" id="CHEBI:57783"/>
        <dbReference type="ChEBI" id="CHEBI:58349"/>
        <dbReference type="ChEBI" id="CHEBI:58476"/>
        <dbReference type="EC" id="1.1.1.86"/>
    </reaction>
</comment>
<comment type="caution">
    <text evidence="15">The sequence shown here is derived from an EMBL/GenBank/DDBJ whole genome shotgun (WGS) entry which is preliminary data.</text>
</comment>
<dbReference type="GO" id="GO:0009099">
    <property type="term" value="P:L-valine biosynthetic process"/>
    <property type="evidence" value="ECO:0007669"/>
    <property type="project" value="UniProtKB-UniRule"/>
</dbReference>
<dbReference type="UniPathway" id="UPA00049">
    <property type="reaction ID" value="UER00060"/>
</dbReference>
<dbReference type="InterPro" id="IPR000506">
    <property type="entry name" value="KARI_C"/>
</dbReference>
<dbReference type="Gene3D" id="6.10.240.10">
    <property type="match status" value="1"/>
</dbReference>
<dbReference type="InterPro" id="IPR036291">
    <property type="entry name" value="NAD(P)-bd_dom_sf"/>
</dbReference>
<dbReference type="InterPro" id="IPR013116">
    <property type="entry name" value="KARI_N"/>
</dbReference>
<dbReference type="GO" id="GO:0009097">
    <property type="term" value="P:isoleucine biosynthetic process"/>
    <property type="evidence" value="ECO:0007669"/>
    <property type="project" value="UniProtKB-UniRule"/>
</dbReference>
<evidence type="ECO:0000256" key="9">
    <source>
        <dbReference type="ARBA" id="ARBA00023304"/>
    </source>
</evidence>
<evidence type="ECO:0000259" key="13">
    <source>
        <dbReference type="PROSITE" id="PS51850"/>
    </source>
</evidence>
<dbReference type="FunFam" id="3.40.50.720:FF:000023">
    <property type="entry name" value="Ketol-acid reductoisomerase (NADP(+))"/>
    <property type="match status" value="1"/>
</dbReference>
<dbReference type="NCBIfam" id="NF009940">
    <property type="entry name" value="PRK13403.1"/>
    <property type="match status" value="1"/>
</dbReference>
<dbReference type="InterPro" id="IPR008927">
    <property type="entry name" value="6-PGluconate_DH-like_C_sf"/>
</dbReference>
<feature type="binding site" evidence="11 12">
    <location>
        <position position="232"/>
    </location>
    <ligand>
        <name>Mg(2+)</name>
        <dbReference type="ChEBI" id="CHEBI:18420"/>
        <label>2</label>
    </ligand>
</feature>
<dbReference type="OrthoDB" id="9804088at2"/>
<keyword evidence="15" id="KW-0413">Isomerase</keyword>
<comment type="caution">
    <text evidence="11">Lacks conserved residue(s) required for the propagation of feature annotation.</text>
</comment>
<keyword evidence="16" id="KW-1185">Reference proteome</keyword>
<dbReference type="EC" id="1.1.1.86" evidence="11"/>
<name>A0A7C8BN91_9MICO</name>
<feature type="domain" description="KARI C-terminal knotted" evidence="14">
    <location>
        <begin position="184"/>
        <end position="329"/>
    </location>
</feature>
<dbReference type="PANTHER" id="PTHR21371">
    <property type="entry name" value="KETOL-ACID REDUCTOISOMERASE, MITOCHONDRIAL"/>
    <property type="match status" value="1"/>
</dbReference>
<feature type="binding site" evidence="11 12">
    <location>
        <position position="192"/>
    </location>
    <ligand>
        <name>Mg(2+)</name>
        <dbReference type="ChEBI" id="CHEBI:18420"/>
        <label>1</label>
    </ligand>
</feature>
<feature type="binding site" evidence="11">
    <location>
        <position position="54"/>
    </location>
    <ligand>
        <name>NADP(+)</name>
        <dbReference type="ChEBI" id="CHEBI:58349"/>
    </ligand>
</feature>
<dbReference type="HAMAP" id="MF_00435">
    <property type="entry name" value="IlvC"/>
    <property type="match status" value="1"/>
</dbReference>
<sequence length="345" mass="37616">MAAEIFYDDDADLTIIQGKKVAVIGFGSQGHAHAMNLRDSGVDVRIALREGSKTRKHAEEVGFTVVSNAEATKWADVIVVLAPDQYQADLYKKDIEPNLTPGKTLLFAHGFNVRFGYIDAPKGVDVVMIAPKGPGHIVRREYEAGRGVPVLVAVERDESGHAFETALSYGKGIGGTRAGAIKTTFTEETETDLFGEQAVLCGGVSHLIEAGFETLTEAGYQPEIAYFEVCHELKMIVDLINEGGLSKQRWSISDTAEYGDYVSGPRVIDAHVKENMKGVLADIQSGAFAKRFVDDQKAGAPEFKALRAKEEEHPIEKVGPKLRALFAWSKPVDSDYVEGHVDRHA</sequence>
<evidence type="ECO:0000256" key="7">
    <source>
        <dbReference type="ARBA" id="ARBA00022857"/>
    </source>
</evidence>
<evidence type="ECO:0000256" key="8">
    <source>
        <dbReference type="ARBA" id="ARBA00023002"/>
    </source>
</evidence>
<feature type="binding site" evidence="11 12">
    <location>
        <position position="192"/>
    </location>
    <ligand>
        <name>Mg(2+)</name>
        <dbReference type="ChEBI" id="CHEBI:18420"/>
        <label>2</label>
    </ligand>
</feature>
<dbReference type="PROSITE" id="PS51851">
    <property type="entry name" value="KARI_C"/>
    <property type="match status" value="1"/>
</dbReference>
<organism evidence="15 16">
    <name type="scientific">Pseudoclavibacter caeni</name>
    <dbReference type="NCBI Taxonomy" id="908846"/>
    <lineage>
        <taxon>Bacteria</taxon>
        <taxon>Bacillati</taxon>
        <taxon>Actinomycetota</taxon>
        <taxon>Actinomycetes</taxon>
        <taxon>Micrococcales</taxon>
        <taxon>Microbacteriaceae</taxon>
        <taxon>Pseudoclavibacter</taxon>
    </lineage>
</organism>
<evidence type="ECO:0000256" key="5">
    <source>
        <dbReference type="ARBA" id="ARBA00022723"/>
    </source>
</evidence>
<feature type="binding site" evidence="11 12">
    <location>
        <position position="196"/>
    </location>
    <ligand>
        <name>Mg(2+)</name>
        <dbReference type="ChEBI" id="CHEBI:18420"/>
        <label>1</label>
    </ligand>
</feature>
<gene>
    <name evidence="11 15" type="primary">ilvC</name>
    <name evidence="15" type="ORF">F8O02_06145</name>
</gene>
<evidence type="ECO:0000313" key="16">
    <source>
        <dbReference type="Proteomes" id="UP000481339"/>
    </source>
</evidence>
<keyword evidence="8 11" id="KW-0560">Oxidoreductase</keyword>
<evidence type="ECO:0000256" key="11">
    <source>
        <dbReference type="HAMAP-Rule" id="MF_00435"/>
    </source>
</evidence>
<evidence type="ECO:0000259" key="14">
    <source>
        <dbReference type="PROSITE" id="PS51851"/>
    </source>
</evidence>
<comment type="pathway">
    <text evidence="2 11">Amino-acid biosynthesis; L-isoleucine biosynthesis; L-isoleucine from 2-oxobutanoate: step 2/4.</text>
</comment>
<dbReference type="InterPro" id="IPR014359">
    <property type="entry name" value="KARI_prok"/>
</dbReference>
<evidence type="ECO:0000256" key="10">
    <source>
        <dbReference type="ARBA" id="ARBA00049021"/>
    </source>
</evidence>
<comment type="similarity">
    <text evidence="3 11 12">Belongs to the ketol-acid reductoisomerase family.</text>
</comment>
<feature type="active site" evidence="11">
    <location>
        <position position="109"/>
    </location>
</feature>
<evidence type="ECO:0000256" key="12">
    <source>
        <dbReference type="PROSITE-ProRule" id="PRU01198"/>
    </source>
</evidence>
<dbReference type="EMBL" id="WBKA01000004">
    <property type="protein sequence ID" value="KAB1631905.1"/>
    <property type="molecule type" value="Genomic_DNA"/>
</dbReference>
<protein>
    <recommendedName>
        <fullName evidence="11">Ketol-acid reductoisomerase (NADP(+))</fullName>
        <shortName evidence="11">KARI</shortName>
        <ecNumber evidence="11">1.1.1.86</ecNumber>
    </recommendedName>
    <alternativeName>
        <fullName evidence="11">Acetohydroxy-acid isomeroreductase</fullName>
        <shortName evidence="11">AHIR</shortName>
    </alternativeName>
    <alternativeName>
        <fullName evidence="11">Alpha-keto-beta-hydroxylacyl reductoisomerase</fullName>
    </alternativeName>
</protein>
<dbReference type="GO" id="GO:0000287">
    <property type="term" value="F:magnesium ion binding"/>
    <property type="evidence" value="ECO:0007669"/>
    <property type="project" value="UniProtKB-UniRule"/>
</dbReference>
<dbReference type="PIRSF" id="PIRSF000116">
    <property type="entry name" value="IlvC_gammaproteo"/>
    <property type="match status" value="1"/>
</dbReference>
<comment type="catalytic activity">
    <reaction evidence="11">
        <text>(2R,3R)-2,3-dihydroxy-3-methylpentanoate + NADP(+) = (S)-2-ethyl-2-hydroxy-3-oxobutanoate + NADPH + H(+)</text>
        <dbReference type="Rhea" id="RHEA:13493"/>
        <dbReference type="ChEBI" id="CHEBI:15378"/>
        <dbReference type="ChEBI" id="CHEBI:49256"/>
        <dbReference type="ChEBI" id="CHEBI:49258"/>
        <dbReference type="ChEBI" id="CHEBI:57783"/>
        <dbReference type="ChEBI" id="CHEBI:58349"/>
        <dbReference type="EC" id="1.1.1.86"/>
    </reaction>
</comment>
<dbReference type="Pfam" id="PF07991">
    <property type="entry name" value="KARI_N"/>
    <property type="match status" value="1"/>
</dbReference>
<keyword evidence="6 11" id="KW-0460">Magnesium</keyword>
<dbReference type="Proteomes" id="UP000481339">
    <property type="component" value="Unassembled WGS sequence"/>
</dbReference>
<feature type="binding site" evidence="11">
    <location>
        <begin position="26"/>
        <end position="29"/>
    </location>
    <ligand>
        <name>NADP(+)</name>
        <dbReference type="ChEBI" id="CHEBI:58349"/>
    </ligand>
</feature>
<dbReference type="InterPro" id="IPR013023">
    <property type="entry name" value="KARI"/>
</dbReference>
<dbReference type="GO" id="GO:0050661">
    <property type="term" value="F:NADP binding"/>
    <property type="evidence" value="ECO:0007669"/>
    <property type="project" value="InterPro"/>
</dbReference>
<keyword evidence="5 11" id="KW-0479">Metal-binding</keyword>
<dbReference type="SUPFAM" id="SSF51735">
    <property type="entry name" value="NAD(P)-binding Rossmann-fold domains"/>
    <property type="match status" value="1"/>
</dbReference>
<comment type="function">
    <text evidence="11">Involved in the biosynthesis of branched-chain amino acids (BCAA). Catalyzes an alkyl-migration followed by a ketol-acid reduction of (S)-2-acetolactate (S2AL) to yield (R)-2,3-dihydroxy-isovalerate. In the isomerase reaction, S2AL is rearranged via a Mg-dependent methyl migration to produce 3-hydroxy-3-methyl-2-ketobutyrate (HMKB). In the reductase reaction, this 2-ketoacid undergoes a metal-dependent reduction by NADPH to yield (R)-2,3-dihydroxy-isovalerate.</text>
</comment>
<dbReference type="Pfam" id="PF01450">
    <property type="entry name" value="KARI_C"/>
    <property type="match status" value="1"/>
</dbReference>
<evidence type="ECO:0000313" key="15">
    <source>
        <dbReference type="EMBL" id="KAB1631905.1"/>
    </source>
</evidence>
<reference evidence="15 16" key="1">
    <citation type="submission" date="2019-09" db="EMBL/GenBank/DDBJ databases">
        <title>Phylogeny of genus Pseudoclavibacter and closely related genus.</title>
        <authorList>
            <person name="Li Y."/>
        </authorList>
    </citation>
    <scope>NUCLEOTIDE SEQUENCE [LARGE SCALE GENOMIC DNA]</scope>
    <source>
        <strain evidence="15 16">JCM 16921</strain>
    </source>
</reference>
<comment type="pathway">
    <text evidence="1 11">Amino-acid biosynthesis; L-valine biosynthesis; L-valine from pyruvate: step 2/4.</text>
</comment>
<dbReference type="GO" id="GO:0004455">
    <property type="term" value="F:ketol-acid reductoisomerase activity"/>
    <property type="evidence" value="ECO:0007669"/>
    <property type="project" value="UniProtKB-UniRule"/>
</dbReference>
<dbReference type="GO" id="GO:0016853">
    <property type="term" value="F:isomerase activity"/>
    <property type="evidence" value="ECO:0007669"/>
    <property type="project" value="UniProtKB-KW"/>
</dbReference>
<feature type="binding site" evidence="11 12">
    <location>
        <position position="253"/>
    </location>
    <ligand>
        <name>substrate</name>
    </ligand>
</feature>
<keyword evidence="9 11" id="KW-0100">Branched-chain amino acid biosynthesis</keyword>
<feature type="binding site" evidence="11">
    <location>
        <position position="135"/>
    </location>
    <ligand>
        <name>NADP(+)</name>
        <dbReference type="ChEBI" id="CHEBI:58349"/>
    </ligand>
</feature>
<feature type="binding site" evidence="11 12">
    <location>
        <position position="228"/>
    </location>
    <ligand>
        <name>Mg(2+)</name>
        <dbReference type="ChEBI" id="CHEBI:18420"/>
        <label>2</label>
    </ligand>
</feature>
<evidence type="ECO:0000256" key="4">
    <source>
        <dbReference type="ARBA" id="ARBA00022605"/>
    </source>
</evidence>